<accession>A0ABV0LSD7</accession>
<evidence type="ECO:0000313" key="2">
    <source>
        <dbReference type="EMBL" id="MEQ0565183.1"/>
    </source>
</evidence>
<dbReference type="Gene3D" id="2.60.40.1180">
    <property type="entry name" value="Golgi alpha-mannosidase II"/>
    <property type="match status" value="1"/>
</dbReference>
<name>A0ABV0LSD7_9PSEU</name>
<keyword evidence="1" id="KW-0732">Signal</keyword>
<dbReference type="RefSeq" id="WP_348956264.1">
    <property type="nucleotide sequence ID" value="NZ_JBDZYD010000018.1"/>
</dbReference>
<dbReference type="InterPro" id="IPR017853">
    <property type="entry name" value="GH"/>
</dbReference>
<dbReference type="Gene3D" id="3.20.20.80">
    <property type="entry name" value="Glycosidases"/>
    <property type="match status" value="1"/>
</dbReference>
<reference evidence="2 3" key="1">
    <citation type="submission" date="2024-05" db="EMBL/GenBank/DDBJ databases">
        <authorList>
            <person name="Zhao H."/>
            <person name="Xu Y."/>
            <person name="Lin S."/>
            <person name="Spain J.C."/>
            <person name="Zhou N.-Y."/>
        </authorList>
    </citation>
    <scope>NUCLEOTIDE SEQUENCE [LARGE SCALE GENOMIC DNA]</scope>
    <source>
        <strain evidence="2 3">NEAU-NG30</strain>
    </source>
</reference>
<dbReference type="InterPro" id="IPR052974">
    <property type="entry name" value="GH79_Enzymes"/>
</dbReference>
<evidence type="ECO:0000313" key="3">
    <source>
        <dbReference type="Proteomes" id="UP001440984"/>
    </source>
</evidence>
<dbReference type="SUPFAM" id="SSF51445">
    <property type="entry name" value="(Trans)glycosidases"/>
    <property type="match status" value="1"/>
</dbReference>
<evidence type="ECO:0000256" key="1">
    <source>
        <dbReference type="SAM" id="SignalP"/>
    </source>
</evidence>
<keyword evidence="2" id="KW-0378">Hydrolase</keyword>
<sequence>MIRLRRFRRHTAALLAAVTVTTGAAAVAHAAVAVTVTVGEATAGRSGPGFAGFSYEKDRVGAGVFDARNTGLVALFRLLGPGVLRLGGNLADMVGWNPDGAGGSATEIAPSDVDKLAGFLKAAGWKALYGINLKQNTAARAASEAAYAAKALGTTLAAFEIGNEPNYYRSEPAYETSYDSYVKAIRARVPGALFDGPGAASDTSWPMPFATHERAAGLAVLSMHTYIGPNTAASVAGMLASTAPGGALARQWSAMAAAKAAGGIGQWRMTEANSYFHGGAPGVSDVQAAALWALDFLNGVASHDGSGVHFHGGTSTQFPLYYSPIAFAGSVPTGVQAVYYAELLWSLAGTGPVHAATVSGASGVSAWGIGDAVVVNNKSGSALTATVRPAGTVTAADAYVLTAPALTSKAVTIAGSAVTANGDFHPQPRALPVSGGTVTATVPSGSAVLIRTR</sequence>
<dbReference type="GO" id="GO:0016787">
    <property type="term" value="F:hydrolase activity"/>
    <property type="evidence" value="ECO:0007669"/>
    <property type="project" value="UniProtKB-KW"/>
</dbReference>
<dbReference type="InterPro" id="IPR013780">
    <property type="entry name" value="Glyco_hydro_b"/>
</dbReference>
<comment type="caution">
    <text evidence="2">The sequence shown here is derived from an EMBL/GenBank/DDBJ whole genome shotgun (WGS) entry which is preliminary data.</text>
</comment>
<proteinExistence type="predicted"/>
<dbReference type="PANTHER" id="PTHR36183">
    <property type="entry name" value="BETA-GLUCURONIDASE"/>
    <property type="match status" value="1"/>
</dbReference>
<dbReference type="EMBL" id="JBDZYD010000018">
    <property type="protein sequence ID" value="MEQ0565183.1"/>
    <property type="molecule type" value="Genomic_DNA"/>
</dbReference>
<feature type="chain" id="PRO_5045885478" evidence="1">
    <location>
        <begin position="31"/>
        <end position="453"/>
    </location>
</feature>
<gene>
    <name evidence="2" type="ORF">ABJI51_39420</name>
</gene>
<keyword evidence="3" id="KW-1185">Reference proteome</keyword>
<feature type="signal peptide" evidence="1">
    <location>
        <begin position="1"/>
        <end position="30"/>
    </location>
</feature>
<dbReference type="Proteomes" id="UP001440984">
    <property type="component" value="Unassembled WGS sequence"/>
</dbReference>
<organism evidence="2 3">
    <name type="scientific">Amycolatopsis melonis</name>
    <dbReference type="NCBI Taxonomy" id="3156488"/>
    <lineage>
        <taxon>Bacteria</taxon>
        <taxon>Bacillati</taxon>
        <taxon>Actinomycetota</taxon>
        <taxon>Actinomycetes</taxon>
        <taxon>Pseudonocardiales</taxon>
        <taxon>Pseudonocardiaceae</taxon>
        <taxon>Amycolatopsis</taxon>
    </lineage>
</organism>
<dbReference type="PANTHER" id="PTHR36183:SF2">
    <property type="entry name" value="BETA-GLUCURONIDASE C-TERMINAL DOMAIN-CONTAINING PROTEIN"/>
    <property type="match status" value="1"/>
</dbReference>
<protein>
    <submittedName>
        <fullName evidence="2">Glycosyl hydrolase family 79 C-terminal domain-containing protein</fullName>
    </submittedName>
</protein>